<comment type="caution">
    <text evidence="1">The sequence shown here is derived from an EMBL/GenBank/DDBJ whole genome shotgun (WGS) entry which is preliminary data.</text>
</comment>
<dbReference type="Gene3D" id="3.30.420.300">
    <property type="entry name" value="2-keto-3-deoxy-galactonokinase, substrate binding domain"/>
    <property type="match status" value="1"/>
</dbReference>
<sequence>MTSGPSPRDGAIIAVDWGTTNRRAYRIEADGSIGDQLRDDRGVLAMTAADYPPALAALRDRLGELPVIAAGMIGSTRGWYEAPYVPAPADLHALAVAALRIDAAGLTIVPGVSLLTDTRADVMRGEELQVLGAIAAGLAPADALFCQPGTHNKWIATDGARIVDVATVMTGELFALLKGHGILAGMLDGPVADGAPFREGIARAAGACDLGTALFEVRASVLLGRRTLDDAAAYASGVLIGSDVGARALDGRTVHLLAEGALADLYKVAIEARGGITVPVDATAAFLGGVHHLRHHLSE</sequence>
<dbReference type="Proteomes" id="UP000517753">
    <property type="component" value="Unassembled WGS sequence"/>
</dbReference>
<dbReference type="GO" id="GO:0034194">
    <property type="term" value="P:D-galactonate catabolic process"/>
    <property type="evidence" value="ECO:0007669"/>
    <property type="project" value="InterPro"/>
</dbReference>
<dbReference type="InterPro" id="IPR042257">
    <property type="entry name" value="DGOK_C"/>
</dbReference>
<dbReference type="Gene3D" id="3.30.420.310">
    <property type="entry name" value="2-keto-3-deoxy-galactonokinase, C-terminal domain"/>
    <property type="match status" value="1"/>
</dbReference>
<keyword evidence="2" id="KW-1185">Reference proteome</keyword>
<proteinExistence type="predicted"/>
<evidence type="ECO:0000313" key="1">
    <source>
        <dbReference type="EMBL" id="NYD89431.1"/>
    </source>
</evidence>
<evidence type="ECO:0000313" key="2">
    <source>
        <dbReference type="Proteomes" id="UP000517753"/>
    </source>
</evidence>
<protein>
    <submittedName>
        <fullName evidence="1">2-dehydro-3-deoxygalactonokinase</fullName>
        <ecNumber evidence="1">2.7.1.58</ecNumber>
    </submittedName>
</protein>
<accession>A0A7Y9FNL5</accession>
<keyword evidence="1" id="KW-0418">Kinase</keyword>
<dbReference type="AlphaFoldDB" id="A0A7Y9FNL5"/>
<dbReference type="InterPro" id="IPR042258">
    <property type="entry name" value="DGOK_N"/>
</dbReference>
<name>A0A7Y9FNL5_9SPHN</name>
<reference evidence="1 2" key="1">
    <citation type="submission" date="2020-08" db="EMBL/GenBank/DDBJ databases">
        <title>The Agave Microbiome: Exploring the role of microbial communities in plant adaptations to desert environments.</title>
        <authorList>
            <person name="Partida-Martinez L.P."/>
        </authorList>
    </citation>
    <scope>NUCLEOTIDE SEQUENCE [LARGE SCALE GENOMIC DNA]</scope>
    <source>
        <strain evidence="1 2">AS2.3</strain>
    </source>
</reference>
<dbReference type="GO" id="GO:0008671">
    <property type="term" value="F:2-dehydro-3-deoxygalactonokinase activity"/>
    <property type="evidence" value="ECO:0007669"/>
    <property type="project" value="UniProtKB-EC"/>
</dbReference>
<dbReference type="InterPro" id="IPR007729">
    <property type="entry name" value="DGOK"/>
</dbReference>
<dbReference type="EC" id="2.7.1.58" evidence="1"/>
<organism evidence="1 2">
    <name type="scientific">Sphingomonas melonis</name>
    <dbReference type="NCBI Taxonomy" id="152682"/>
    <lineage>
        <taxon>Bacteria</taxon>
        <taxon>Pseudomonadati</taxon>
        <taxon>Pseudomonadota</taxon>
        <taxon>Alphaproteobacteria</taxon>
        <taxon>Sphingomonadales</taxon>
        <taxon>Sphingomonadaceae</taxon>
        <taxon>Sphingomonas</taxon>
    </lineage>
</organism>
<gene>
    <name evidence="1" type="ORF">HD841_001200</name>
</gene>
<dbReference type="EMBL" id="JACCBY010000001">
    <property type="protein sequence ID" value="NYD89431.1"/>
    <property type="molecule type" value="Genomic_DNA"/>
</dbReference>
<dbReference type="RefSeq" id="WP_373562933.1">
    <property type="nucleotide sequence ID" value="NZ_JACCBY010000001.1"/>
</dbReference>
<dbReference type="Pfam" id="PF05035">
    <property type="entry name" value="DGOK"/>
    <property type="match status" value="1"/>
</dbReference>
<keyword evidence="1" id="KW-0808">Transferase</keyword>